<evidence type="ECO:0000313" key="5">
    <source>
        <dbReference type="Proteomes" id="UP000285725"/>
    </source>
</evidence>
<dbReference type="PROSITE" id="PS51257">
    <property type="entry name" value="PROKAR_LIPOPROTEIN"/>
    <property type="match status" value="1"/>
</dbReference>
<evidence type="ECO:0000313" key="4">
    <source>
        <dbReference type="EMBL" id="RHN27426.1"/>
    </source>
</evidence>
<evidence type="ECO:0000313" key="3">
    <source>
        <dbReference type="EMBL" id="MTS53542.1"/>
    </source>
</evidence>
<dbReference type="AlphaFoldDB" id="A0A414PIX4"/>
<dbReference type="EMBL" id="WMZJ01000001">
    <property type="protein sequence ID" value="MTS53542.1"/>
    <property type="molecule type" value="Genomic_DNA"/>
</dbReference>
<gene>
    <name evidence="4" type="ORF">DWZ19_02965</name>
    <name evidence="3" type="ORF">GMC94_01340</name>
</gene>
<dbReference type="Proteomes" id="UP000285725">
    <property type="component" value="Unassembled WGS sequence"/>
</dbReference>
<feature type="compositionally biased region" description="Polar residues" evidence="1">
    <location>
        <begin position="20"/>
        <end position="31"/>
    </location>
</feature>
<feature type="signal peptide" evidence="2">
    <location>
        <begin position="1"/>
        <end position="21"/>
    </location>
</feature>
<feature type="region of interest" description="Disordered" evidence="1">
    <location>
        <begin position="20"/>
        <end position="43"/>
    </location>
</feature>
<feature type="chain" id="PRO_5041547501" description="Lipoprotein" evidence="2">
    <location>
        <begin position="22"/>
        <end position="183"/>
    </location>
</feature>
<dbReference type="Proteomes" id="UP000441330">
    <property type="component" value="Unassembled WGS sequence"/>
</dbReference>
<evidence type="ECO:0000313" key="6">
    <source>
        <dbReference type="Proteomes" id="UP000441330"/>
    </source>
</evidence>
<protein>
    <recommendedName>
        <fullName evidence="7">Lipoprotein</fullName>
    </recommendedName>
</protein>
<proteinExistence type="predicted"/>
<dbReference type="RefSeq" id="WP_118227949.1">
    <property type="nucleotide sequence ID" value="NZ_CABJDC010000001.1"/>
</dbReference>
<evidence type="ECO:0008006" key="7">
    <source>
        <dbReference type="Google" id="ProtNLM"/>
    </source>
</evidence>
<evidence type="ECO:0000256" key="1">
    <source>
        <dbReference type="SAM" id="MobiDB-lite"/>
    </source>
</evidence>
<comment type="caution">
    <text evidence="3">The sequence shown here is derived from an EMBL/GenBank/DDBJ whole genome shotgun (WGS) entry which is preliminary data.</text>
</comment>
<reference evidence="4 5" key="1">
    <citation type="submission" date="2018-08" db="EMBL/GenBank/DDBJ databases">
        <title>A genome reference for cultivated species of the human gut microbiota.</title>
        <authorList>
            <person name="Zou Y."/>
            <person name="Xue W."/>
            <person name="Luo G."/>
        </authorList>
    </citation>
    <scope>NUCLEOTIDE SEQUENCE [LARGE SCALE GENOMIC DNA]</scope>
    <source>
        <strain evidence="4 5">AF30-12BH</strain>
    </source>
</reference>
<name>A0A414PIX4_STRPA</name>
<dbReference type="EMBL" id="QRQU01000001">
    <property type="protein sequence ID" value="RHN27426.1"/>
    <property type="molecule type" value="Genomic_DNA"/>
</dbReference>
<reference evidence="3 6" key="2">
    <citation type="journal article" date="2019" name="Nat. Med.">
        <title>A library of human gut bacterial isolates paired with longitudinal multiomics data enables mechanistic microbiome research.</title>
        <authorList>
            <person name="Poyet M."/>
            <person name="Groussin M."/>
            <person name="Gibbons S.M."/>
            <person name="Avila-Pacheco J."/>
            <person name="Jiang X."/>
            <person name="Kearney S.M."/>
            <person name="Perrotta A.R."/>
            <person name="Berdy B."/>
            <person name="Zhao S."/>
            <person name="Lieberman T.D."/>
            <person name="Swanson P.K."/>
            <person name="Smith M."/>
            <person name="Roesemann S."/>
            <person name="Alexander J.E."/>
            <person name="Rich S.A."/>
            <person name="Livny J."/>
            <person name="Vlamakis H."/>
            <person name="Clish C."/>
            <person name="Bullock K."/>
            <person name="Deik A."/>
            <person name="Scott J."/>
            <person name="Pierce K.A."/>
            <person name="Xavier R.J."/>
            <person name="Alm E.J."/>
        </authorList>
    </citation>
    <scope>NUCLEOTIDE SEQUENCE [LARGE SCALE GENOMIC DNA]</scope>
    <source>
        <strain evidence="3 6">BIOML-A1</strain>
    </source>
</reference>
<feature type="compositionally biased region" description="Basic and acidic residues" evidence="1">
    <location>
        <begin position="34"/>
        <end position="43"/>
    </location>
</feature>
<sequence length="183" mass="20395">MKKMMLLLASLVALTACSQSMQDTKESTSNQTTKETKVSESSKDKEEKGLKFVVAPQYEGKTSDLIELGRKLVKEHPEVGSEGHMVVYYTGAVSEGRAALMLVNKTDVDIKKDLNFSISWSYDGKTIFDNQKVSYFIKDSGELPSHSATLILLPLNEEQQRIVDGMSDPSKMKLQLSDMMFAE</sequence>
<evidence type="ECO:0000256" key="2">
    <source>
        <dbReference type="SAM" id="SignalP"/>
    </source>
</evidence>
<keyword evidence="2" id="KW-0732">Signal</keyword>
<organism evidence="3 6">
    <name type="scientific">Streptococcus parasanguinis</name>
    <dbReference type="NCBI Taxonomy" id="1318"/>
    <lineage>
        <taxon>Bacteria</taxon>
        <taxon>Bacillati</taxon>
        <taxon>Bacillota</taxon>
        <taxon>Bacilli</taxon>
        <taxon>Lactobacillales</taxon>
        <taxon>Streptococcaceae</taxon>
        <taxon>Streptococcus</taxon>
    </lineage>
</organism>
<accession>A0A414PIX4</accession>